<protein>
    <recommendedName>
        <fullName evidence="2">Mtf2-like C-terminal domain-containing protein</fullName>
    </recommendedName>
</protein>
<dbReference type="STRING" id="205917.A0A4Y9ZCT3"/>
<reference evidence="3 4" key="1">
    <citation type="submission" date="2019-02" db="EMBL/GenBank/DDBJ databases">
        <title>Genome sequencing of the rare red list fungi Dentipellis fragilis.</title>
        <authorList>
            <person name="Buettner E."/>
            <person name="Kellner H."/>
        </authorList>
    </citation>
    <scope>NUCLEOTIDE SEQUENCE [LARGE SCALE GENOMIC DNA]</scope>
    <source>
        <strain evidence="3 4">DSM 105465</strain>
    </source>
</reference>
<dbReference type="Proteomes" id="UP000298327">
    <property type="component" value="Unassembled WGS sequence"/>
</dbReference>
<accession>A0A4Y9ZCT3</accession>
<feature type="region of interest" description="Disordered" evidence="1">
    <location>
        <begin position="180"/>
        <end position="201"/>
    </location>
</feature>
<gene>
    <name evidence="3" type="ORF">EVG20_g1398</name>
</gene>
<evidence type="ECO:0000313" key="4">
    <source>
        <dbReference type="Proteomes" id="UP000298327"/>
    </source>
</evidence>
<evidence type="ECO:0000256" key="1">
    <source>
        <dbReference type="SAM" id="MobiDB-lite"/>
    </source>
</evidence>
<name>A0A4Y9ZCT3_9AGAM</name>
<evidence type="ECO:0000259" key="2">
    <source>
        <dbReference type="Pfam" id="PF19189"/>
    </source>
</evidence>
<dbReference type="PANTHER" id="PTHR39468">
    <property type="entry name" value="CHROMOSOME 7, WHOLE GENOME SHOTGUN SEQUENCE"/>
    <property type="match status" value="1"/>
</dbReference>
<dbReference type="InterPro" id="IPR040009">
    <property type="entry name" value="Mtf2/C5D6.12-like"/>
</dbReference>
<feature type="region of interest" description="Disordered" evidence="1">
    <location>
        <begin position="328"/>
        <end position="398"/>
    </location>
</feature>
<feature type="domain" description="Mtf2-like C-terminal" evidence="2">
    <location>
        <begin position="142"/>
        <end position="324"/>
    </location>
</feature>
<feature type="compositionally biased region" description="Basic residues" evidence="1">
    <location>
        <begin position="12"/>
        <end position="21"/>
    </location>
</feature>
<dbReference type="Pfam" id="PF19189">
    <property type="entry name" value="Mtf2"/>
    <property type="match status" value="1"/>
</dbReference>
<comment type="caution">
    <text evidence="3">The sequence shown here is derived from an EMBL/GenBank/DDBJ whole genome shotgun (WGS) entry which is preliminary data.</text>
</comment>
<dbReference type="GO" id="GO:0005739">
    <property type="term" value="C:mitochondrion"/>
    <property type="evidence" value="ECO:0007669"/>
    <property type="project" value="InterPro"/>
</dbReference>
<dbReference type="AlphaFoldDB" id="A0A4Y9ZCT3"/>
<dbReference type="InterPro" id="IPR043837">
    <property type="entry name" value="Mtf2-like_C"/>
</dbReference>
<feature type="region of interest" description="Disordered" evidence="1">
    <location>
        <begin position="1"/>
        <end position="54"/>
    </location>
</feature>
<dbReference type="PANTHER" id="PTHR39468:SF1">
    <property type="entry name" value="MTF2-LIKE C-TERMINAL DOMAIN-CONTAINING PROTEIN"/>
    <property type="match status" value="1"/>
</dbReference>
<organism evidence="3 4">
    <name type="scientific">Dentipellis fragilis</name>
    <dbReference type="NCBI Taxonomy" id="205917"/>
    <lineage>
        <taxon>Eukaryota</taxon>
        <taxon>Fungi</taxon>
        <taxon>Dikarya</taxon>
        <taxon>Basidiomycota</taxon>
        <taxon>Agaricomycotina</taxon>
        <taxon>Agaricomycetes</taxon>
        <taxon>Russulales</taxon>
        <taxon>Hericiaceae</taxon>
        <taxon>Dentipellis</taxon>
    </lineage>
</organism>
<feature type="compositionally biased region" description="Basic and acidic residues" evidence="1">
    <location>
        <begin position="1"/>
        <end position="11"/>
    </location>
</feature>
<dbReference type="OrthoDB" id="2444174at2759"/>
<sequence length="398" mass="45195">MSRNETLEVKKASKTRPRRYSSSRSYSQQHREPFGIKSNSERDAPNPASSDALFSSESSLENVFHGLDKITPILTPTPRFQPRRQALTASEGRILDDMFDMVLIGHASKRPLEDRKSQQQIEELYSQLSSHKRPRATANVDAELDRKREQMELCQSDLELLQWAKEEVFGESRRFEEAAKLTHKARAEGATPSSEPAPVPPLQPPAYSQMIALLIEAFRDKYHDPHLALAMFEHARKLSVASYVFGCTTLAYNERIKTLWRCFRDLRGVLESLEEMKANGIMPDTRTRSLVDVLRREAGQSNLSMEESEADIGQVAGMLNMIEKLVAKPRGKAQSRGRDRTSDGASRAGLAFGFGADTRRGSRRRVDRPREDWKNPNLHESEGLEFGHWPTPSDLREF</sequence>
<proteinExistence type="predicted"/>
<evidence type="ECO:0000313" key="3">
    <source>
        <dbReference type="EMBL" id="TFY71611.1"/>
    </source>
</evidence>
<keyword evidence="4" id="KW-1185">Reference proteome</keyword>
<feature type="compositionally biased region" description="Basic and acidic residues" evidence="1">
    <location>
        <begin position="29"/>
        <end position="44"/>
    </location>
</feature>
<feature type="compositionally biased region" description="Basic and acidic residues" evidence="1">
    <location>
        <begin position="368"/>
        <end position="382"/>
    </location>
</feature>
<dbReference type="EMBL" id="SEOQ01000044">
    <property type="protein sequence ID" value="TFY71611.1"/>
    <property type="molecule type" value="Genomic_DNA"/>
</dbReference>